<dbReference type="OrthoDB" id="149585at2"/>
<comment type="similarity">
    <text evidence="1 3">Belongs to the D-glutamate cyclase family.</text>
</comment>
<reference evidence="4 5" key="1">
    <citation type="submission" date="2016-12" db="EMBL/GenBank/DDBJ databases">
        <title>Domibacillus sp. SAB 38T whole genome sequencing.</title>
        <authorList>
            <person name="Verma A."/>
            <person name="Ojha A.K."/>
            <person name="Krishnamurthi S."/>
        </authorList>
    </citation>
    <scope>NUCLEOTIDE SEQUENCE [LARGE SCALE GENOMIC DNA]</scope>
    <source>
        <strain evidence="4 5">SAB 38</strain>
    </source>
</reference>
<comment type="caution">
    <text evidence="4">The sequence shown here is derived from an EMBL/GenBank/DDBJ whole genome shotgun (WGS) entry which is preliminary data.</text>
</comment>
<proteinExistence type="inferred from homology"/>
<dbReference type="PIRSF" id="PIRSF029755">
    <property type="entry name" value="UCP029755"/>
    <property type="match status" value="1"/>
</dbReference>
<dbReference type="PANTHER" id="PTHR32022">
    <property type="entry name" value="D-GLUTAMATE CYCLASE, MITOCHONDRIAL"/>
    <property type="match status" value="1"/>
</dbReference>
<accession>A0A1V2AB89</accession>
<sequence length="259" mass="28736">MGKSLTAIRQEIRENKWTGPTAGLATGYTQANLVILPKAQAYDFLLFCQRNPKPCPLLEVTDAGSPVPKLTAPGADLRYDVPKYRIYRHGELVEEVTDLQSYWQDDFVSFLIGCSFTFEHALMDNGLKIRHIEEERNVPMYITNIACEPAGVFHGNMVVSMRPFQAQNVVRAVEVTSRFPSVHGSPVHIGQPKQIGIEDVSKPDFGDAVTVKDGETPVFWACGVTPQSIAMSSKPELMITHAPGCMFITDMKDSQYSVL</sequence>
<evidence type="ECO:0000256" key="1">
    <source>
        <dbReference type="ARBA" id="ARBA00007896"/>
    </source>
</evidence>
<dbReference type="SUPFAM" id="SSF160920">
    <property type="entry name" value="PSTPO5379-like"/>
    <property type="match status" value="1"/>
</dbReference>
<dbReference type="STRING" id="1714355.BTO28_03890"/>
<gene>
    <name evidence="4" type="ORF">BTO28_03890</name>
</gene>
<dbReference type="InterPro" id="IPR016938">
    <property type="entry name" value="UPF0317"/>
</dbReference>
<evidence type="ECO:0000313" key="5">
    <source>
        <dbReference type="Proteomes" id="UP000188613"/>
    </source>
</evidence>
<dbReference type="NCBIfam" id="NF003969">
    <property type="entry name" value="PRK05463.1"/>
    <property type="match status" value="1"/>
</dbReference>
<dbReference type="GO" id="GO:0016829">
    <property type="term" value="F:lyase activity"/>
    <property type="evidence" value="ECO:0007669"/>
    <property type="project" value="UniProtKB-KW"/>
</dbReference>
<dbReference type="EC" id="4.2.1.-" evidence="3"/>
<dbReference type="Proteomes" id="UP000188613">
    <property type="component" value="Unassembled WGS sequence"/>
</dbReference>
<dbReference type="RefSeq" id="WP_076764207.1">
    <property type="nucleotide sequence ID" value="NZ_MSFI01000006.1"/>
</dbReference>
<dbReference type="PANTHER" id="PTHR32022:SF10">
    <property type="entry name" value="D-GLUTAMATE CYCLASE, MITOCHONDRIAL"/>
    <property type="match status" value="1"/>
</dbReference>
<dbReference type="HAMAP" id="MF_01830">
    <property type="entry name" value="Hydro_lyase"/>
    <property type="match status" value="1"/>
</dbReference>
<dbReference type="FunFam" id="3.30.2040.10:FF:000001">
    <property type="entry name" value="D-glutamate cyclase, mitochondrial"/>
    <property type="match status" value="1"/>
</dbReference>
<keyword evidence="5" id="KW-1185">Reference proteome</keyword>
<evidence type="ECO:0000313" key="4">
    <source>
        <dbReference type="EMBL" id="OMP68102.1"/>
    </source>
</evidence>
<dbReference type="EMBL" id="MSFI01000006">
    <property type="protein sequence ID" value="OMP68102.1"/>
    <property type="molecule type" value="Genomic_DNA"/>
</dbReference>
<dbReference type="Gene3D" id="3.30.2040.10">
    <property type="entry name" value="PSTPO5379-like domain"/>
    <property type="match status" value="1"/>
</dbReference>
<evidence type="ECO:0000256" key="3">
    <source>
        <dbReference type="HAMAP-Rule" id="MF_01830"/>
    </source>
</evidence>
<name>A0A1V2AB89_9BACI</name>
<dbReference type="Pfam" id="PF07286">
    <property type="entry name" value="D-Glu_cyclase"/>
    <property type="match status" value="1"/>
</dbReference>
<dbReference type="AlphaFoldDB" id="A0A1V2AB89"/>
<protein>
    <recommendedName>
        <fullName evidence="3">Putative hydro-lyase BTO28_03890</fullName>
        <ecNumber evidence="3">4.2.1.-</ecNumber>
    </recommendedName>
</protein>
<dbReference type="InterPro" id="IPR038021">
    <property type="entry name" value="Putative_hydro-lyase"/>
</dbReference>
<evidence type="ECO:0000256" key="2">
    <source>
        <dbReference type="ARBA" id="ARBA00023239"/>
    </source>
</evidence>
<dbReference type="Gene3D" id="3.40.1640.10">
    <property type="entry name" value="PSTPO5379-like"/>
    <property type="match status" value="1"/>
</dbReference>
<dbReference type="InterPro" id="IPR009906">
    <property type="entry name" value="D-Glu_cyclase"/>
</dbReference>
<organism evidence="4 5">
    <name type="scientific">Domibacillus epiphyticus</name>
    <dbReference type="NCBI Taxonomy" id="1714355"/>
    <lineage>
        <taxon>Bacteria</taxon>
        <taxon>Bacillati</taxon>
        <taxon>Bacillota</taxon>
        <taxon>Bacilli</taxon>
        <taxon>Bacillales</taxon>
        <taxon>Bacillaceae</taxon>
        <taxon>Domibacillus</taxon>
    </lineage>
</organism>
<keyword evidence="2 3" id="KW-0456">Lyase</keyword>